<dbReference type="Proteomes" id="UP000646738">
    <property type="component" value="Unassembled WGS sequence"/>
</dbReference>
<reference evidence="3" key="1">
    <citation type="submission" date="2023-07" db="EMBL/GenBank/DDBJ databases">
        <title>Whole genome shotgun sequence of Streptomyces achromogenes subsp. rubradiris NBRC 14000.</title>
        <authorList>
            <person name="Komaki H."/>
            <person name="Tamura T."/>
        </authorList>
    </citation>
    <scope>NUCLEOTIDE SEQUENCE [LARGE SCALE GENOMIC DNA]</scope>
    <source>
        <strain evidence="3">NBRC 14000</strain>
    </source>
</reference>
<feature type="region of interest" description="Disordered" evidence="1">
    <location>
        <begin position="39"/>
        <end position="62"/>
    </location>
</feature>
<accession>A0ABQ3RIY5</accession>
<evidence type="ECO:0000313" key="2">
    <source>
        <dbReference type="EMBL" id="GHI55770.1"/>
    </source>
</evidence>
<evidence type="ECO:0000256" key="1">
    <source>
        <dbReference type="SAM" id="MobiDB-lite"/>
    </source>
</evidence>
<comment type="caution">
    <text evidence="2">The sequence shown here is derived from an EMBL/GenBank/DDBJ whole genome shotgun (WGS) entry which is preliminary data.</text>
</comment>
<dbReference type="EMBL" id="BNEA01000015">
    <property type="protein sequence ID" value="GHI55770.1"/>
    <property type="molecule type" value="Genomic_DNA"/>
</dbReference>
<evidence type="ECO:0000313" key="3">
    <source>
        <dbReference type="Proteomes" id="UP000646738"/>
    </source>
</evidence>
<sequence length="115" mass="12022">MVRGVFDSGYDRLGLGAADGVPGAVGSVPVPATRPEADWRVAFPGGAPPPSAAAHRPTPVPSATVPANAAAITARFRITCRAGPRRLCLCWVTLPTYDRSPVRRSAGRSETLPFE</sequence>
<name>A0ABQ3RIY5_STRRR</name>
<gene>
    <name evidence="2" type="ORF">Srubr_56160</name>
</gene>
<protein>
    <submittedName>
        <fullName evidence="2">Uncharacterized protein</fullName>
    </submittedName>
</protein>
<organism evidence="2 3">
    <name type="scientific">Streptomyces rubradiris</name>
    <name type="common">Streptomyces achromogenes subsp. rubradiris</name>
    <dbReference type="NCBI Taxonomy" id="285531"/>
    <lineage>
        <taxon>Bacteria</taxon>
        <taxon>Bacillati</taxon>
        <taxon>Actinomycetota</taxon>
        <taxon>Actinomycetes</taxon>
        <taxon>Kitasatosporales</taxon>
        <taxon>Streptomycetaceae</taxon>
        <taxon>Streptomyces</taxon>
    </lineage>
</organism>
<proteinExistence type="predicted"/>
<keyword evidence="3" id="KW-1185">Reference proteome</keyword>
<feature type="compositionally biased region" description="Low complexity" evidence="1">
    <location>
        <begin position="52"/>
        <end position="62"/>
    </location>
</feature>